<feature type="signal peptide" evidence="2">
    <location>
        <begin position="1"/>
        <end position="23"/>
    </location>
</feature>
<name>A0A0V0GF82_SOLCH</name>
<sequence length="80" mass="8551">MSSSWHLLHYLLLHPLLSPPTFSIILRRARAVGSTKLLLPLMVMGHALSSTSTHTHTGTGTGTLSSTSTHAPHHTTSTSL</sequence>
<keyword evidence="2" id="KW-0732">Signal</keyword>
<proteinExistence type="predicted"/>
<dbReference type="EMBL" id="GEDG01040884">
    <property type="protein sequence ID" value="JAP06570.1"/>
    <property type="molecule type" value="Transcribed_RNA"/>
</dbReference>
<accession>A0A0V0GF82</accession>
<reference evidence="3" key="1">
    <citation type="submission" date="2015-12" db="EMBL/GenBank/DDBJ databases">
        <title>Gene expression during late stages of embryo sac development: a critical building block for successful pollen-pistil interactions.</title>
        <authorList>
            <person name="Liu Y."/>
            <person name="Joly V."/>
            <person name="Sabar M."/>
            <person name="Matton D.P."/>
        </authorList>
    </citation>
    <scope>NUCLEOTIDE SEQUENCE</scope>
</reference>
<evidence type="ECO:0000256" key="1">
    <source>
        <dbReference type="SAM" id="MobiDB-lite"/>
    </source>
</evidence>
<dbReference type="AlphaFoldDB" id="A0A0V0GF82"/>
<evidence type="ECO:0000313" key="3">
    <source>
        <dbReference type="EMBL" id="JAP06570.1"/>
    </source>
</evidence>
<organism evidence="3">
    <name type="scientific">Solanum chacoense</name>
    <name type="common">Chaco potato</name>
    <dbReference type="NCBI Taxonomy" id="4108"/>
    <lineage>
        <taxon>Eukaryota</taxon>
        <taxon>Viridiplantae</taxon>
        <taxon>Streptophyta</taxon>
        <taxon>Embryophyta</taxon>
        <taxon>Tracheophyta</taxon>
        <taxon>Spermatophyta</taxon>
        <taxon>Magnoliopsida</taxon>
        <taxon>eudicotyledons</taxon>
        <taxon>Gunneridae</taxon>
        <taxon>Pentapetalae</taxon>
        <taxon>asterids</taxon>
        <taxon>lamiids</taxon>
        <taxon>Solanales</taxon>
        <taxon>Solanaceae</taxon>
        <taxon>Solanoideae</taxon>
        <taxon>Solaneae</taxon>
        <taxon>Solanum</taxon>
    </lineage>
</organism>
<protein>
    <submittedName>
        <fullName evidence="3">Putative ovule protein</fullName>
    </submittedName>
</protein>
<feature type="chain" id="PRO_5006865304" evidence="2">
    <location>
        <begin position="24"/>
        <end position="80"/>
    </location>
</feature>
<feature type="non-terminal residue" evidence="3">
    <location>
        <position position="80"/>
    </location>
</feature>
<feature type="region of interest" description="Disordered" evidence="1">
    <location>
        <begin position="50"/>
        <end position="80"/>
    </location>
</feature>
<evidence type="ECO:0000256" key="2">
    <source>
        <dbReference type="SAM" id="SignalP"/>
    </source>
</evidence>